<reference evidence="2" key="1">
    <citation type="journal article" date="2019" name="Int. J. Syst. Evol. Microbiol.">
        <title>The Global Catalogue of Microorganisms (GCM) 10K type strain sequencing project: providing services to taxonomists for standard genome sequencing and annotation.</title>
        <authorList>
            <consortium name="The Broad Institute Genomics Platform"/>
            <consortium name="The Broad Institute Genome Sequencing Center for Infectious Disease"/>
            <person name="Wu L."/>
            <person name="Ma J."/>
        </authorList>
    </citation>
    <scope>NUCLEOTIDE SEQUENCE [LARGE SCALE GENOMIC DNA]</scope>
    <source>
        <strain evidence="2">KCTC 52232</strain>
    </source>
</reference>
<name>A0ABW5XNU3_9SPHI</name>
<dbReference type="SUPFAM" id="SSF101898">
    <property type="entry name" value="NHL repeat"/>
    <property type="match status" value="1"/>
</dbReference>
<comment type="caution">
    <text evidence="1">The sequence shown here is derived from an EMBL/GenBank/DDBJ whole genome shotgun (WGS) entry which is preliminary data.</text>
</comment>
<dbReference type="InterPro" id="IPR014756">
    <property type="entry name" value="Ig_E-set"/>
</dbReference>
<accession>A0ABW5XNU3</accession>
<evidence type="ECO:0000313" key="1">
    <source>
        <dbReference type="EMBL" id="MFD2864666.1"/>
    </source>
</evidence>
<dbReference type="RefSeq" id="WP_377125545.1">
    <property type="nucleotide sequence ID" value="NZ_JBHUON010000007.1"/>
</dbReference>
<dbReference type="SUPFAM" id="SSF63825">
    <property type="entry name" value="YWTD domain"/>
    <property type="match status" value="1"/>
</dbReference>
<dbReference type="Gene3D" id="2.60.40.10">
    <property type="entry name" value="Immunoglobulins"/>
    <property type="match status" value="1"/>
</dbReference>
<organism evidence="1 2">
    <name type="scientific">Mucilaginibacter antarcticus</name>
    <dbReference type="NCBI Taxonomy" id="1855725"/>
    <lineage>
        <taxon>Bacteria</taxon>
        <taxon>Pseudomonadati</taxon>
        <taxon>Bacteroidota</taxon>
        <taxon>Sphingobacteriia</taxon>
        <taxon>Sphingobacteriales</taxon>
        <taxon>Sphingobacteriaceae</taxon>
        <taxon>Mucilaginibacter</taxon>
    </lineage>
</organism>
<keyword evidence="2" id="KW-1185">Reference proteome</keyword>
<dbReference type="Proteomes" id="UP001597601">
    <property type="component" value="Unassembled WGS sequence"/>
</dbReference>
<protein>
    <recommendedName>
        <fullName evidence="3">NHL repeat-containing protein</fullName>
    </recommendedName>
</protein>
<dbReference type="PANTHER" id="PTHR13833:SF71">
    <property type="entry name" value="NHL DOMAIN-CONTAINING PROTEIN"/>
    <property type="match status" value="1"/>
</dbReference>
<sequence length="446" mass="46232">MKNPSLSKFTTCAVTALAIIAGISGCRKLPVAEKVNAYRDAVPNPPNTVGGPAIGNIGPLIGIPNTTVTLAGINIDPVAANNIITINGVPAPITSVIVTNVVPGSVPKVTLAFTVPANATSGKVVLTTNGKEITWPVDFKVLSATVSTYADLGSNYIEHIAFDRNGIAYGEYVDKVFRISQSGAVTLFKDGSGGKPFKFIWGIAADAFNEVYVPDALDHRIYKIQESGVPRILAGNGIDGVVDGVGPQVRFGAPRGIARDLSGNLYITDVHRVRKISTSAEVTTIAGSDNEGSVDGKGAAAQFGALDGIAVDTAGNIYVSDRRYYNIRKIRPDGTVTTLAGSGTAGMTDGQGTQATFNDPRGMVVDNQGNVFVSDQNTATSTYAIRTINKAGNVVTFIKGTSSTGVINGPVATASVNSPNGLAFGPDDNLYIVNTGAKIVSKVTLK</sequence>
<dbReference type="EMBL" id="JBHUON010000007">
    <property type="protein sequence ID" value="MFD2864666.1"/>
    <property type="molecule type" value="Genomic_DNA"/>
</dbReference>
<dbReference type="Gene3D" id="2.120.10.30">
    <property type="entry name" value="TolB, C-terminal domain"/>
    <property type="match status" value="2"/>
</dbReference>
<dbReference type="InterPro" id="IPR011042">
    <property type="entry name" value="6-blade_b-propeller_TolB-like"/>
</dbReference>
<dbReference type="PANTHER" id="PTHR13833">
    <property type="match status" value="1"/>
</dbReference>
<proteinExistence type="predicted"/>
<dbReference type="SUPFAM" id="SSF81296">
    <property type="entry name" value="E set domains"/>
    <property type="match status" value="1"/>
</dbReference>
<dbReference type="PROSITE" id="PS51257">
    <property type="entry name" value="PROKAR_LIPOPROTEIN"/>
    <property type="match status" value="1"/>
</dbReference>
<dbReference type="InterPro" id="IPR013783">
    <property type="entry name" value="Ig-like_fold"/>
</dbReference>
<evidence type="ECO:0000313" key="2">
    <source>
        <dbReference type="Proteomes" id="UP001597601"/>
    </source>
</evidence>
<evidence type="ECO:0008006" key="3">
    <source>
        <dbReference type="Google" id="ProtNLM"/>
    </source>
</evidence>
<gene>
    <name evidence="1" type="ORF">ACFSYC_08190</name>
</gene>